<keyword evidence="6 7" id="KW-0472">Membrane</keyword>
<comment type="subcellular location">
    <subcellularLocation>
        <location evidence="1">Cell membrane</location>
        <topology evidence="1">Multi-pass membrane protein</topology>
    </subcellularLocation>
</comment>
<keyword evidence="9" id="KW-1185">Reference proteome</keyword>
<dbReference type="RefSeq" id="WP_106727562.1">
    <property type="nucleotide sequence ID" value="NZ_PXYL01000039.1"/>
</dbReference>
<sequence length="88" mass="9005">MLVIGWIALGLLAGLMASSLVYSTGQGILVDIALGIVGAVMGGVMFNFFGAAGVTGFNIWSLIVALIGAVVLLWLYHGLVGRRPGSAE</sequence>
<organism evidence="8 9">
    <name type="scientific">Pseudaminobacter soli</name>
    <name type="common">ex Li et al. 2025</name>
    <dbReference type="NCBI Taxonomy" id="1295366"/>
    <lineage>
        <taxon>Bacteria</taxon>
        <taxon>Pseudomonadati</taxon>
        <taxon>Pseudomonadota</taxon>
        <taxon>Alphaproteobacteria</taxon>
        <taxon>Hyphomicrobiales</taxon>
        <taxon>Phyllobacteriaceae</taxon>
        <taxon>Pseudaminobacter</taxon>
    </lineage>
</organism>
<dbReference type="OrthoDB" id="9811343at2"/>
<evidence type="ECO:0000313" key="8">
    <source>
        <dbReference type="EMBL" id="PSJ51375.1"/>
    </source>
</evidence>
<evidence type="ECO:0000256" key="4">
    <source>
        <dbReference type="ARBA" id="ARBA00022692"/>
    </source>
</evidence>
<keyword evidence="3" id="KW-1003">Cell membrane</keyword>
<gene>
    <name evidence="8" type="ORF">C7I85_29525</name>
</gene>
<evidence type="ECO:0000313" key="9">
    <source>
        <dbReference type="Proteomes" id="UP000240653"/>
    </source>
</evidence>
<comment type="caution">
    <text evidence="8">The sequence shown here is derived from an EMBL/GenBank/DDBJ whole genome shotgun (WGS) entry which is preliminary data.</text>
</comment>
<evidence type="ECO:0000256" key="2">
    <source>
        <dbReference type="ARBA" id="ARBA00011006"/>
    </source>
</evidence>
<dbReference type="Proteomes" id="UP000240653">
    <property type="component" value="Unassembled WGS sequence"/>
</dbReference>
<keyword evidence="5 7" id="KW-1133">Transmembrane helix</keyword>
<evidence type="ECO:0000256" key="6">
    <source>
        <dbReference type="ARBA" id="ARBA00023136"/>
    </source>
</evidence>
<reference evidence="8 9" key="1">
    <citation type="submission" date="2018-03" db="EMBL/GenBank/DDBJ databases">
        <title>The draft genome of Mesorhizobium soli JCM 19897.</title>
        <authorList>
            <person name="Li L."/>
            <person name="Liu L."/>
            <person name="Liang L."/>
            <person name="Wang T."/>
            <person name="Zhang X."/>
        </authorList>
    </citation>
    <scope>NUCLEOTIDE SEQUENCE [LARGE SCALE GENOMIC DNA]</scope>
    <source>
        <strain evidence="8 9">JCM 19897</strain>
    </source>
</reference>
<evidence type="ECO:0000256" key="7">
    <source>
        <dbReference type="SAM" id="Phobius"/>
    </source>
</evidence>
<dbReference type="PANTHER" id="PTHR33884">
    <property type="entry name" value="UPF0410 PROTEIN YMGE"/>
    <property type="match status" value="1"/>
</dbReference>
<comment type="similarity">
    <text evidence="2">Belongs to the UPF0410 family.</text>
</comment>
<feature type="transmembrane region" description="Helical" evidence="7">
    <location>
        <begin position="57"/>
        <end position="76"/>
    </location>
</feature>
<evidence type="ECO:0000256" key="5">
    <source>
        <dbReference type="ARBA" id="ARBA00022989"/>
    </source>
</evidence>
<feature type="transmembrane region" description="Helical" evidence="7">
    <location>
        <begin position="27"/>
        <end position="50"/>
    </location>
</feature>
<protein>
    <submittedName>
        <fullName evidence="8">GlsB/YeaQ/YmgE family stress response membrane protein</fullName>
    </submittedName>
</protein>
<dbReference type="PANTHER" id="PTHR33884:SF3">
    <property type="entry name" value="UPF0410 PROTEIN YMGE"/>
    <property type="match status" value="1"/>
</dbReference>
<evidence type="ECO:0000256" key="1">
    <source>
        <dbReference type="ARBA" id="ARBA00004651"/>
    </source>
</evidence>
<dbReference type="InterPro" id="IPR007341">
    <property type="entry name" value="Transgly_assoc"/>
</dbReference>
<dbReference type="EMBL" id="PXYL01000039">
    <property type="protein sequence ID" value="PSJ51375.1"/>
    <property type="molecule type" value="Genomic_DNA"/>
</dbReference>
<accession>A0A2P7RMG5</accession>
<dbReference type="GO" id="GO:0005886">
    <property type="term" value="C:plasma membrane"/>
    <property type="evidence" value="ECO:0007669"/>
    <property type="project" value="UniProtKB-SubCell"/>
</dbReference>
<dbReference type="AlphaFoldDB" id="A0A2P7RMG5"/>
<proteinExistence type="inferred from homology"/>
<dbReference type="Pfam" id="PF04226">
    <property type="entry name" value="Transgly_assoc"/>
    <property type="match status" value="1"/>
</dbReference>
<name>A0A2P7RMG5_9HYPH</name>
<evidence type="ECO:0000256" key="3">
    <source>
        <dbReference type="ARBA" id="ARBA00022475"/>
    </source>
</evidence>
<keyword evidence="4 7" id="KW-0812">Transmembrane</keyword>